<evidence type="ECO:0000313" key="11">
    <source>
        <dbReference type="Proteomes" id="UP000460718"/>
    </source>
</evidence>
<sequence length="87" mass="9646">MERAQMFDSHTKLTRCDATIGQDMTYGFFRAVAQAELPVRQSGAVKSRLNPSSKNIFIKTTSSFASDFCCLETVACRSCAYRANHVA</sequence>
<evidence type="ECO:0000313" key="8">
    <source>
        <dbReference type="Proteomes" id="UP000440367"/>
    </source>
</evidence>
<dbReference type="EMBL" id="QXGA01003752">
    <property type="protein sequence ID" value="KAE9079721.1"/>
    <property type="molecule type" value="Genomic_DNA"/>
</dbReference>
<evidence type="ECO:0000313" key="7">
    <source>
        <dbReference type="Proteomes" id="UP000429523"/>
    </source>
</evidence>
<gene>
    <name evidence="6" type="ORF">PF002_g14279</name>
    <name evidence="3" type="ORF">PF006_g27460</name>
    <name evidence="5" type="ORF">PF007_g20928</name>
    <name evidence="1" type="ORF">PF009_g28482</name>
    <name evidence="4" type="ORF">PF010_g20707</name>
    <name evidence="2" type="ORF">PF011_g25599</name>
</gene>
<dbReference type="Proteomes" id="UP000441208">
    <property type="component" value="Unassembled WGS sequence"/>
</dbReference>
<evidence type="ECO:0000313" key="6">
    <source>
        <dbReference type="EMBL" id="KAE9225846.1"/>
    </source>
</evidence>
<organism evidence="2 11">
    <name type="scientific">Phytophthora fragariae</name>
    <dbReference type="NCBI Taxonomy" id="53985"/>
    <lineage>
        <taxon>Eukaryota</taxon>
        <taxon>Sar</taxon>
        <taxon>Stramenopiles</taxon>
        <taxon>Oomycota</taxon>
        <taxon>Peronosporomycetes</taxon>
        <taxon>Peronosporales</taxon>
        <taxon>Peronosporaceae</taxon>
        <taxon>Phytophthora</taxon>
    </lineage>
</organism>
<dbReference type="AlphaFoldDB" id="A0A6A3HWC8"/>
<dbReference type="Proteomes" id="UP000460718">
    <property type="component" value="Unassembled WGS sequence"/>
</dbReference>
<comment type="caution">
    <text evidence="2">The sequence shown here is derived from an EMBL/GenBank/DDBJ whole genome shotgun (WGS) entry which is preliminary data.</text>
</comment>
<dbReference type="EMBL" id="QXFZ01001719">
    <property type="protein sequence ID" value="KAE9086024.1"/>
    <property type="molecule type" value="Genomic_DNA"/>
</dbReference>
<evidence type="ECO:0000313" key="4">
    <source>
        <dbReference type="EMBL" id="KAE9084769.1"/>
    </source>
</evidence>
<proteinExistence type="predicted"/>
<dbReference type="Proteomes" id="UP000488956">
    <property type="component" value="Unassembled WGS sequence"/>
</dbReference>
<dbReference type="Proteomes" id="UP000440367">
    <property type="component" value="Unassembled WGS sequence"/>
</dbReference>
<evidence type="ECO:0000313" key="9">
    <source>
        <dbReference type="Proteomes" id="UP000440732"/>
    </source>
</evidence>
<name>A0A6A3HWC8_9STRA</name>
<dbReference type="EMBL" id="QXFW01003171">
    <property type="protein sequence ID" value="KAE8972544.1"/>
    <property type="molecule type" value="Genomic_DNA"/>
</dbReference>
<evidence type="ECO:0000313" key="10">
    <source>
        <dbReference type="Proteomes" id="UP000441208"/>
    </source>
</evidence>
<dbReference type="EMBL" id="QXFX01001786">
    <property type="protein sequence ID" value="KAE9084769.1"/>
    <property type="molecule type" value="Genomic_DNA"/>
</dbReference>
<evidence type="ECO:0000313" key="12">
    <source>
        <dbReference type="Proteomes" id="UP000488956"/>
    </source>
</evidence>
<dbReference type="EMBL" id="QXGD01000755">
    <property type="protein sequence ID" value="KAE9225846.1"/>
    <property type="molecule type" value="Genomic_DNA"/>
</dbReference>
<dbReference type="EMBL" id="QXGF01003591">
    <property type="protein sequence ID" value="KAE8921234.1"/>
    <property type="molecule type" value="Genomic_DNA"/>
</dbReference>
<evidence type="ECO:0000313" key="1">
    <source>
        <dbReference type="EMBL" id="KAE8921234.1"/>
    </source>
</evidence>
<dbReference type="Proteomes" id="UP000429523">
    <property type="component" value="Unassembled WGS sequence"/>
</dbReference>
<evidence type="ECO:0000313" key="2">
    <source>
        <dbReference type="EMBL" id="KAE8972544.1"/>
    </source>
</evidence>
<reference evidence="11 12" key="1">
    <citation type="submission" date="2018-09" db="EMBL/GenBank/DDBJ databases">
        <title>Genomic investigation of the strawberry pathogen Phytophthora fragariae indicates pathogenicity is determined by transcriptional variation in three key races.</title>
        <authorList>
            <person name="Adams T.M."/>
            <person name="Armitage A.D."/>
            <person name="Sobczyk M.K."/>
            <person name="Bates H.J."/>
            <person name="Dunwell J.M."/>
            <person name="Nellist C.F."/>
            <person name="Harrison R.J."/>
        </authorList>
    </citation>
    <scope>NUCLEOTIDE SEQUENCE [LARGE SCALE GENOMIC DNA]</scope>
    <source>
        <strain evidence="6 8">BC-1</strain>
        <strain evidence="3 9">NOV-5</strain>
        <strain evidence="5 10">NOV-71</strain>
        <strain evidence="1 7">NOV-9</strain>
        <strain evidence="4 12">ONT-3</strain>
        <strain evidence="2 11">SCRP245</strain>
    </source>
</reference>
<evidence type="ECO:0000313" key="5">
    <source>
        <dbReference type="EMBL" id="KAE9086024.1"/>
    </source>
</evidence>
<evidence type="ECO:0000313" key="3">
    <source>
        <dbReference type="EMBL" id="KAE9079721.1"/>
    </source>
</evidence>
<accession>A0A6A3HWC8</accession>
<protein>
    <submittedName>
        <fullName evidence="2">Uncharacterized protein</fullName>
    </submittedName>
</protein>
<dbReference type="Proteomes" id="UP000440732">
    <property type="component" value="Unassembled WGS sequence"/>
</dbReference>